<comment type="caution">
    <text evidence="2">The sequence shown here is derived from an EMBL/GenBank/DDBJ whole genome shotgun (WGS) entry which is preliminary data.</text>
</comment>
<dbReference type="Proteomes" id="UP000765509">
    <property type="component" value="Unassembled WGS sequence"/>
</dbReference>
<dbReference type="AlphaFoldDB" id="A0A9Q3J2A3"/>
<reference evidence="2" key="1">
    <citation type="submission" date="2021-03" db="EMBL/GenBank/DDBJ databases">
        <title>Draft genome sequence of rust myrtle Austropuccinia psidii MF-1, a brazilian biotype.</title>
        <authorList>
            <person name="Quecine M.C."/>
            <person name="Pachon D.M.R."/>
            <person name="Bonatelli M.L."/>
            <person name="Correr F.H."/>
            <person name="Franceschini L.M."/>
            <person name="Leite T.F."/>
            <person name="Margarido G.R.A."/>
            <person name="Almeida C.A."/>
            <person name="Ferrarezi J.A."/>
            <person name="Labate C.A."/>
        </authorList>
    </citation>
    <scope>NUCLEOTIDE SEQUENCE</scope>
    <source>
        <strain evidence="2">MF-1</strain>
    </source>
</reference>
<proteinExistence type="predicted"/>
<evidence type="ECO:0000313" key="2">
    <source>
        <dbReference type="EMBL" id="MBW0554264.1"/>
    </source>
</evidence>
<evidence type="ECO:0000256" key="1">
    <source>
        <dbReference type="SAM" id="MobiDB-lite"/>
    </source>
</evidence>
<feature type="region of interest" description="Disordered" evidence="1">
    <location>
        <begin position="1"/>
        <end position="127"/>
    </location>
</feature>
<organism evidence="2 3">
    <name type="scientific">Austropuccinia psidii MF-1</name>
    <dbReference type="NCBI Taxonomy" id="1389203"/>
    <lineage>
        <taxon>Eukaryota</taxon>
        <taxon>Fungi</taxon>
        <taxon>Dikarya</taxon>
        <taxon>Basidiomycota</taxon>
        <taxon>Pucciniomycotina</taxon>
        <taxon>Pucciniomycetes</taxon>
        <taxon>Pucciniales</taxon>
        <taxon>Sphaerophragmiaceae</taxon>
        <taxon>Austropuccinia</taxon>
    </lineage>
</organism>
<protein>
    <submittedName>
        <fullName evidence="2">Uncharacterized protein</fullName>
    </submittedName>
</protein>
<accession>A0A9Q3J2A3</accession>
<sequence>MPFQHSPAERQTRSQSRAQAVLSPTPRGPLIGTPVVPQLRVHSKRGPVMTVTSGRKEGRGPRISTSFSGVAGTFPGISRTTLNGPGEDDAEEDKNSVEEEESDITEAAPTPVGAYQGSGGKTLSQSNQSEPSLLNIMQRITKIIPILNLFYFMKLQDSIFEGTILL</sequence>
<feature type="compositionally biased region" description="Acidic residues" evidence="1">
    <location>
        <begin position="86"/>
        <end position="104"/>
    </location>
</feature>
<keyword evidence="3" id="KW-1185">Reference proteome</keyword>
<evidence type="ECO:0000313" key="3">
    <source>
        <dbReference type="Proteomes" id="UP000765509"/>
    </source>
</evidence>
<gene>
    <name evidence="2" type="ORF">O181_093979</name>
</gene>
<name>A0A9Q3J2A3_9BASI</name>
<dbReference type="EMBL" id="AVOT02060899">
    <property type="protein sequence ID" value="MBW0554264.1"/>
    <property type="molecule type" value="Genomic_DNA"/>
</dbReference>